<organism evidence="7 8">
    <name type="scientific">Massilia phyllostachyos</name>
    <dbReference type="NCBI Taxonomy" id="2898585"/>
    <lineage>
        <taxon>Bacteria</taxon>
        <taxon>Pseudomonadati</taxon>
        <taxon>Pseudomonadota</taxon>
        <taxon>Betaproteobacteria</taxon>
        <taxon>Burkholderiales</taxon>
        <taxon>Oxalobacteraceae</taxon>
        <taxon>Telluria group</taxon>
        <taxon>Massilia</taxon>
    </lineage>
</organism>
<gene>
    <name evidence="7" type="ORF">LQ564_24940</name>
</gene>
<evidence type="ECO:0000313" key="8">
    <source>
        <dbReference type="Proteomes" id="UP001179361"/>
    </source>
</evidence>
<feature type="transmembrane region" description="Helical" evidence="5">
    <location>
        <begin position="21"/>
        <end position="39"/>
    </location>
</feature>
<dbReference type="PROSITE" id="PS50112">
    <property type="entry name" value="PAS"/>
    <property type="match status" value="1"/>
</dbReference>
<name>A0ABS8QEG5_9BURK</name>
<feature type="transmembrane region" description="Helical" evidence="5">
    <location>
        <begin position="102"/>
        <end position="125"/>
    </location>
</feature>
<evidence type="ECO:0000313" key="7">
    <source>
        <dbReference type="EMBL" id="MCD2519556.1"/>
    </source>
</evidence>
<accession>A0ABS8QEG5</accession>
<evidence type="ECO:0000256" key="3">
    <source>
        <dbReference type="ARBA" id="ARBA00022991"/>
    </source>
</evidence>
<sequence length="313" mass="33489">MKQFDDIAHWRIRIFSRLMTTTLLLGTATAIPSALLALADGLAGIAVLDAVALAWIFAIWCLDRLPYTLRMLNFLVVLYVVGIGLMLTVGSISQIYLVGPPVMAVILLGTRQALAILVFTALSIFALGASGKAELVVMGLGAQPLLAASAVCINFLCVGAIITLTCGTLIKGLTATLDEMQGVAASLEAKQDELRAADGELRLTAAAVARLNDMVLIARAVDLPGAEQPIIFANDAFLRRTGYAREEVIGRSMGLLHGPDTDPDEVARTLAAVADNRAVRAELVNYTKDGDPYWVEMELVPFFQTYAKLPDTT</sequence>
<evidence type="ECO:0000256" key="1">
    <source>
        <dbReference type="ARBA" id="ARBA00022630"/>
    </source>
</evidence>
<evidence type="ECO:0000256" key="4">
    <source>
        <dbReference type="SAM" id="Coils"/>
    </source>
</evidence>
<feature type="coiled-coil region" evidence="4">
    <location>
        <begin position="170"/>
        <end position="197"/>
    </location>
</feature>
<dbReference type="PANTHER" id="PTHR47429">
    <property type="entry name" value="PROTEIN TWIN LOV 1"/>
    <property type="match status" value="1"/>
</dbReference>
<feature type="transmembrane region" description="Helical" evidence="5">
    <location>
        <begin position="74"/>
        <end position="96"/>
    </location>
</feature>
<dbReference type="Gene3D" id="3.30.450.20">
    <property type="entry name" value="PAS domain"/>
    <property type="match status" value="1"/>
</dbReference>
<protein>
    <submittedName>
        <fullName evidence="7">PAS domain-containing protein</fullName>
    </submittedName>
</protein>
<dbReference type="Pfam" id="PF20969">
    <property type="entry name" value="MASE11"/>
    <property type="match status" value="1"/>
</dbReference>
<keyword evidence="1" id="KW-0285">Flavoprotein</keyword>
<feature type="transmembrane region" description="Helical" evidence="5">
    <location>
        <begin position="145"/>
        <end position="170"/>
    </location>
</feature>
<evidence type="ECO:0000259" key="6">
    <source>
        <dbReference type="PROSITE" id="PS50112"/>
    </source>
</evidence>
<dbReference type="InterPro" id="IPR000014">
    <property type="entry name" value="PAS"/>
</dbReference>
<dbReference type="EMBL" id="JAJNOC010000015">
    <property type="protein sequence ID" value="MCD2519556.1"/>
    <property type="molecule type" value="Genomic_DNA"/>
</dbReference>
<dbReference type="PANTHER" id="PTHR47429:SF2">
    <property type="entry name" value="PROTEIN TWIN LOV 1"/>
    <property type="match status" value="1"/>
</dbReference>
<keyword evidence="3" id="KW-0157">Chromophore</keyword>
<comment type="caution">
    <text evidence="7">The sequence shown here is derived from an EMBL/GenBank/DDBJ whole genome shotgun (WGS) entry which is preliminary data.</text>
</comment>
<evidence type="ECO:0000256" key="5">
    <source>
        <dbReference type="SAM" id="Phobius"/>
    </source>
</evidence>
<evidence type="ECO:0000256" key="2">
    <source>
        <dbReference type="ARBA" id="ARBA00022643"/>
    </source>
</evidence>
<dbReference type="Proteomes" id="UP001179361">
    <property type="component" value="Unassembled WGS sequence"/>
</dbReference>
<keyword evidence="5" id="KW-1133">Transmembrane helix</keyword>
<proteinExistence type="predicted"/>
<dbReference type="InterPro" id="IPR035965">
    <property type="entry name" value="PAS-like_dom_sf"/>
</dbReference>
<feature type="transmembrane region" description="Helical" evidence="5">
    <location>
        <begin position="45"/>
        <end position="62"/>
    </location>
</feature>
<keyword evidence="5" id="KW-0812">Transmembrane</keyword>
<keyword evidence="2" id="KW-0288">FMN</keyword>
<reference evidence="7" key="1">
    <citation type="submission" date="2021-11" db="EMBL/GenBank/DDBJ databases">
        <title>The complete genome of Massilia sp sp. G4R7.</title>
        <authorList>
            <person name="Liu L."/>
            <person name="Yue J."/>
            <person name="Yuan J."/>
            <person name="Yang F."/>
            <person name="Li L."/>
        </authorList>
    </citation>
    <scope>NUCLEOTIDE SEQUENCE</scope>
    <source>
        <strain evidence="7">G4R7</strain>
    </source>
</reference>
<dbReference type="SUPFAM" id="SSF55785">
    <property type="entry name" value="PYP-like sensor domain (PAS domain)"/>
    <property type="match status" value="1"/>
</dbReference>
<dbReference type="Pfam" id="PF13426">
    <property type="entry name" value="PAS_9"/>
    <property type="match status" value="1"/>
</dbReference>
<keyword evidence="5" id="KW-0472">Membrane</keyword>
<dbReference type="InterPro" id="IPR048437">
    <property type="entry name" value="MASE11"/>
</dbReference>
<dbReference type="NCBIfam" id="TIGR00229">
    <property type="entry name" value="sensory_box"/>
    <property type="match status" value="1"/>
</dbReference>
<dbReference type="RefSeq" id="WP_231060826.1">
    <property type="nucleotide sequence ID" value="NZ_JAJNOC010000015.1"/>
</dbReference>
<keyword evidence="4" id="KW-0175">Coiled coil</keyword>
<dbReference type="CDD" id="cd00130">
    <property type="entry name" value="PAS"/>
    <property type="match status" value="1"/>
</dbReference>
<feature type="domain" description="PAS" evidence="6">
    <location>
        <begin position="220"/>
        <end position="260"/>
    </location>
</feature>
<keyword evidence="8" id="KW-1185">Reference proteome</keyword>